<name>A0A2U2AJN6_9GAMM</name>
<dbReference type="Proteomes" id="UP000244948">
    <property type="component" value="Unassembled WGS sequence"/>
</dbReference>
<dbReference type="EMBL" id="QEWR01000003">
    <property type="protein sequence ID" value="PWD83044.1"/>
    <property type="molecule type" value="Genomic_DNA"/>
</dbReference>
<evidence type="ECO:0000256" key="1">
    <source>
        <dbReference type="SAM" id="Coils"/>
    </source>
</evidence>
<gene>
    <name evidence="2" type="ORF">DC082_06360</name>
</gene>
<keyword evidence="1" id="KW-0175">Coiled coil</keyword>
<sequence>MSRILRATDQLEDDVSKANIFVHGDEDATYTAKDGTKVRSIRNLQKEADINIGAAEQAAKEAKSEADKARELTQGSQVSSGIYASIEEGLSKTENKDVFLVLRDGGIDSYQNNSGIAVLLEKDVTSISKVLELSKSQKHTQKTYDNEYDNESLFKVIDAEGRRTWLEVDKEGLPSKTAIKGIAKRQGVSHEELPDQSDLMFAIVSKEGVVTHLALDENGRFPDFVIRDIASRIGVKKYRNDIGFVGSSSVWLMHNLIKKYFEGHELALLGDSGARFDSIAVRAGFPATIKFLSDEIKQGVNSITTSWEIDRGMDMFSVTLDNGLTGDILFSNDKYIFRSNKDSPILMNSEINFVTDIGLFDFVFINSGKNNLGSQLGVGEDIFHKTLALVKFYESQDIDYVVLDHFVNQGSSEAIKSNVLECNKLLKRRFGDKFMSIFDMIQSDEMWEFTGLNKTEEDLVALNNDELPPSFQMNKSHLNETANNYIVFKMLEKYKEMTNDTNN</sequence>
<dbReference type="AlphaFoldDB" id="A0A2U2AJN6"/>
<protein>
    <submittedName>
        <fullName evidence="2">Uncharacterized protein</fullName>
    </submittedName>
</protein>
<proteinExistence type="predicted"/>
<feature type="coiled-coil region" evidence="1">
    <location>
        <begin position="45"/>
        <end position="72"/>
    </location>
</feature>
<comment type="caution">
    <text evidence="2">The sequence shown here is derived from an EMBL/GenBank/DDBJ whole genome shotgun (WGS) entry which is preliminary data.</text>
</comment>
<organism evidence="2 3">
    <name type="scientific">Ignatzschineria indica</name>
    <dbReference type="NCBI Taxonomy" id="472583"/>
    <lineage>
        <taxon>Bacteria</taxon>
        <taxon>Pseudomonadati</taxon>
        <taxon>Pseudomonadota</taxon>
        <taxon>Gammaproteobacteria</taxon>
        <taxon>Cardiobacteriales</taxon>
        <taxon>Ignatzschineriaceae</taxon>
        <taxon>Ignatzschineria</taxon>
    </lineage>
</organism>
<reference evidence="2 3" key="1">
    <citation type="journal article" date="2018" name="Genome Announc.">
        <title>Ignatzschineria cameli sp. nov., isolated from necrotic foot tissue of dromedaries (Camelus dromedarius) and associated maggots (Wohlfahrtia species) in Dubai.</title>
        <authorList>
            <person name="Tsang C.C."/>
            <person name="Tang J.Y."/>
            <person name="Fong J.Y."/>
            <person name="Kinne J."/>
            <person name="Lee H.H."/>
            <person name="Joseph M."/>
            <person name="Jose S."/>
            <person name="Schuster R.K."/>
            <person name="Tang Y."/>
            <person name="Sivakumar S."/>
            <person name="Chen J.H."/>
            <person name="Teng J.L."/>
            <person name="Lau S.K."/>
            <person name="Wernery U."/>
            <person name="Woo P.C."/>
        </authorList>
    </citation>
    <scope>NUCLEOTIDE SEQUENCE [LARGE SCALE GENOMIC DNA]</scope>
    <source>
        <strain evidence="2 3">KCTC 22643</strain>
    </source>
</reference>
<evidence type="ECO:0000313" key="3">
    <source>
        <dbReference type="Proteomes" id="UP000244948"/>
    </source>
</evidence>
<dbReference type="RefSeq" id="WP_109236259.1">
    <property type="nucleotide sequence ID" value="NZ_BMXZ01000002.1"/>
</dbReference>
<evidence type="ECO:0000313" key="2">
    <source>
        <dbReference type="EMBL" id="PWD83044.1"/>
    </source>
</evidence>
<accession>A0A2U2AJN6</accession>
<keyword evidence="3" id="KW-1185">Reference proteome</keyword>